<accession>B9KXK4</accession>
<feature type="transmembrane region" description="Helical" evidence="1">
    <location>
        <begin position="95"/>
        <end position="117"/>
    </location>
</feature>
<feature type="transmembrane region" description="Helical" evidence="1">
    <location>
        <begin position="215"/>
        <end position="232"/>
    </location>
</feature>
<name>B9KXK4_THERP</name>
<dbReference type="OrthoDB" id="147601at2"/>
<proteinExistence type="predicted"/>
<evidence type="ECO:0000313" key="3">
    <source>
        <dbReference type="Proteomes" id="UP000000447"/>
    </source>
</evidence>
<feature type="transmembrane region" description="Helical" evidence="1">
    <location>
        <begin position="26"/>
        <end position="43"/>
    </location>
</feature>
<keyword evidence="1" id="KW-1133">Transmembrane helix</keyword>
<gene>
    <name evidence="2" type="ordered locus">trd_0191</name>
</gene>
<feature type="transmembrane region" description="Helical" evidence="1">
    <location>
        <begin position="266"/>
        <end position="288"/>
    </location>
</feature>
<dbReference type="AlphaFoldDB" id="B9KXK4"/>
<feature type="transmembrane region" description="Helical" evidence="1">
    <location>
        <begin position="238"/>
        <end position="254"/>
    </location>
</feature>
<keyword evidence="3" id="KW-1185">Reference proteome</keyword>
<dbReference type="Proteomes" id="UP000000447">
    <property type="component" value="Chromosome"/>
</dbReference>
<dbReference type="RefSeq" id="WP_012641604.1">
    <property type="nucleotide sequence ID" value="NC_011959.1"/>
</dbReference>
<dbReference type="KEGG" id="tro:trd_0191"/>
<dbReference type="STRING" id="309801.trd_0191"/>
<evidence type="ECO:0000256" key="1">
    <source>
        <dbReference type="SAM" id="Phobius"/>
    </source>
</evidence>
<sequence length="331" mass="34853">MNAITWLLWALVLVLAISVTRNPFYLSLAALAVATVWIAVDTARPLGRQAPRLPLLAAGFLLPWSTAVNALLAHIGDRVLFRLPAWPVIGGPITLNAALYGLLTGIALTTALAGTTLLHAVIDRHQALRAIPPNQRVLATTLAIALNALPAFATAARDAVEASRLRGLALPRWRQLQIVVAAILYRGIDYSLATAEVLETRSFAARHRARPATQASSLAMLLASFAVIGGSLAGKPSLALVGVAGLSLGSALIVHSTWRNLRTLQWSLATGAAASLLLAASTLLVLSLRDSAADLAYSPYPALRWPGFSPLAGFAFLLLASPALFLRGSAR</sequence>
<protein>
    <submittedName>
        <fullName evidence="2">Putative Cobalt transport protein</fullName>
    </submittedName>
</protein>
<feature type="transmembrane region" description="Helical" evidence="1">
    <location>
        <begin position="55"/>
        <end position="75"/>
    </location>
</feature>
<reference evidence="2 3" key="1">
    <citation type="journal article" date="2009" name="PLoS ONE">
        <title>Complete genome sequence of the aerobic CO-oxidizing thermophile Thermomicrobium roseum.</title>
        <authorList>
            <person name="Wu D."/>
            <person name="Raymond J."/>
            <person name="Wu M."/>
            <person name="Chatterji S."/>
            <person name="Ren Q."/>
            <person name="Graham J.E."/>
            <person name="Bryant D.A."/>
            <person name="Robb F."/>
            <person name="Colman A."/>
            <person name="Tallon L.J."/>
            <person name="Badger J.H."/>
            <person name="Madupu R."/>
            <person name="Ward N.L."/>
            <person name="Eisen J.A."/>
        </authorList>
    </citation>
    <scope>NUCLEOTIDE SEQUENCE [LARGE SCALE GENOMIC DNA]</scope>
    <source>
        <strain evidence="3">ATCC 27502 / DSM 5159 / P-2</strain>
    </source>
</reference>
<keyword evidence="1" id="KW-0812">Transmembrane</keyword>
<evidence type="ECO:0000313" key="2">
    <source>
        <dbReference type="EMBL" id="ACM05603.1"/>
    </source>
</evidence>
<dbReference type="eggNOG" id="COG0619">
    <property type="taxonomic scope" value="Bacteria"/>
</dbReference>
<dbReference type="EMBL" id="CP001275">
    <property type="protein sequence ID" value="ACM05603.1"/>
    <property type="molecule type" value="Genomic_DNA"/>
</dbReference>
<keyword evidence="1" id="KW-0472">Membrane</keyword>
<dbReference type="HOGENOM" id="CLU_033425_0_0_0"/>
<feature type="transmembrane region" description="Helical" evidence="1">
    <location>
        <begin position="308"/>
        <end position="326"/>
    </location>
</feature>
<organism evidence="2 3">
    <name type="scientific">Thermomicrobium roseum (strain ATCC 27502 / DSM 5159 / P-2)</name>
    <dbReference type="NCBI Taxonomy" id="309801"/>
    <lineage>
        <taxon>Bacteria</taxon>
        <taxon>Pseudomonadati</taxon>
        <taxon>Thermomicrobiota</taxon>
        <taxon>Thermomicrobia</taxon>
        <taxon>Thermomicrobiales</taxon>
        <taxon>Thermomicrobiaceae</taxon>
        <taxon>Thermomicrobium</taxon>
    </lineage>
</organism>